<comment type="caution">
    <text evidence="2">The sequence shown here is derived from an EMBL/GenBank/DDBJ whole genome shotgun (WGS) entry which is preliminary data.</text>
</comment>
<dbReference type="Pfam" id="PF20256">
    <property type="entry name" value="MoCoBD_2"/>
    <property type="match status" value="2"/>
</dbReference>
<dbReference type="SMART" id="SM01008">
    <property type="entry name" value="Ald_Xan_dh_C"/>
    <property type="match status" value="1"/>
</dbReference>
<evidence type="ECO:0000313" key="2">
    <source>
        <dbReference type="EMBL" id="GGB37891.1"/>
    </source>
</evidence>
<evidence type="ECO:0000313" key="3">
    <source>
        <dbReference type="Proteomes" id="UP000603352"/>
    </source>
</evidence>
<keyword evidence="3" id="KW-1185">Reference proteome</keyword>
<dbReference type="PIRSF" id="PIRSF036389">
    <property type="entry name" value="IOR_B"/>
    <property type="match status" value="1"/>
</dbReference>
<dbReference type="Gene3D" id="3.90.1170.50">
    <property type="entry name" value="Aldehyde oxidase/xanthine dehydrogenase, a/b hammerhead"/>
    <property type="match status" value="1"/>
</dbReference>
<dbReference type="InterPro" id="IPR000674">
    <property type="entry name" value="Ald_Oxase/Xan_DH_a/b"/>
</dbReference>
<dbReference type="PROSITE" id="PS51318">
    <property type="entry name" value="TAT"/>
    <property type="match status" value="1"/>
</dbReference>
<dbReference type="InterPro" id="IPR008274">
    <property type="entry name" value="AldOxase/xan_DH_MoCoBD1"/>
</dbReference>
<dbReference type="PANTHER" id="PTHR47495">
    <property type="entry name" value="ALDEHYDE DEHYDROGENASE"/>
    <property type="match status" value="1"/>
</dbReference>
<dbReference type="Pfam" id="PF02738">
    <property type="entry name" value="MoCoBD_1"/>
    <property type="match status" value="1"/>
</dbReference>
<dbReference type="EMBL" id="BMDZ01000018">
    <property type="protein sequence ID" value="GGB37891.1"/>
    <property type="molecule type" value="Genomic_DNA"/>
</dbReference>
<dbReference type="InterPro" id="IPR052516">
    <property type="entry name" value="N-heterocyclic_Hydroxylase"/>
</dbReference>
<dbReference type="RefSeq" id="WP_188577204.1">
    <property type="nucleotide sequence ID" value="NZ_BMDZ01000018.1"/>
</dbReference>
<dbReference type="InterPro" id="IPR006311">
    <property type="entry name" value="TAT_signal"/>
</dbReference>
<dbReference type="SUPFAM" id="SSF56003">
    <property type="entry name" value="Molybdenum cofactor-binding domain"/>
    <property type="match status" value="2"/>
</dbReference>
<accession>A0ABQ1IFM5</accession>
<dbReference type="InterPro" id="IPR046867">
    <property type="entry name" value="AldOxase/xan_DH_MoCoBD2"/>
</dbReference>
<gene>
    <name evidence="2" type="ORF">GCM10011505_19250</name>
</gene>
<dbReference type="Gene3D" id="3.30.365.10">
    <property type="entry name" value="Aldehyde oxidase/xanthine dehydrogenase, molybdopterin binding domain"/>
    <property type="match status" value="4"/>
</dbReference>
<dbReference type="InterPro" id="IPR037165">
    <property type="entry name" value="AldOxase/xan_DH_Mopterin-bd_sf"/>
</dbReference>
<feature type="domain" description="Aldehyde oxidase/xanthine dehydrogenase a/b hammerhead" evidence="1">
    <location>
        <begin position="219"/>
        <end position="297"/>
    </location>
</feature>
<evidence type="ECO:0000259" key="1">
    <source>
        <dbReference type="SMART" id="SM01008"/>
    </source>
</evidence>
<organism evidence="2 3">
    <name type="scientific">Tistrella bauzanensis</name>
    <dbReference type="NCBI Taxonomy" id="657419"/>
    <lineage>
        <taxon>Bacteria</taxon>
        <taxon>Pseudomonadati</taxon>
        <taxon>Pseudomonadota</taxon>
        <taxon>Alphaproteobacteria</taxon>
        <taxon>Geminicoccales</taxon>
        <taxon>Geminicoccaceae</taxon>
        <taxon>Tistrella</taxon>
    </lineage>
</organism>
<dbReference type="PANTHER" id="PTHR47495:SF2">
    <property type="entry name" value="ALDEHYDE DEHYDROGENASE"/>
    <property type="match status" value="1"/>
</dbReference>
<dbReference type="InterPro" id="IPR012368">
    <property type="entry name" value="OxRdtase_Mopterin-bd_su_IorB"/>
</dbReference>
<dbReference type="Proteomes" id="UP000603352">
    <property type="component" value="Unassembled WGS sequence"/>
</dbReference>
<protein>
    <submittedName>
        <fullName evidence="2">Oxidoreductase</fullName>
    </submittedName>
</protein>
<sequence length="740" mass="79014">MTITASMTRRGFLRGTGALTFAVLADGAIRVFRHDAQVQAQGPTATPAPVNAWVSIAPDDAVTIRFAATEMGQGVMTSLPMILAEELDADWSRVSVAQVDQGDPAIYGNPKTGGILFTAGSSSVEGYFDVMRRAGAGARRILIHSAAAAWDLPPAELATEAGAVVYRPGNRRLSFGQIAALPRLVTEVPPITDADLKPRAAYRLIGTDPGRRDIPAKTRGETVYSIDVRLPDMAYAVLLHAPVEGEAPATVDDAAARRVPGVIDIMTLPGAVAVVATRWETALQARDLLDATWTTTSPFRDADSVADLAAEVAAVRDPARPGTAWETRGDVVAGLSAEGVRVVEAVYTTEHVYHAQMEPLAAVAAVDPDGRGAEVWLGTQSQTLSIAAAAQTLATTPDRIRFHAMQMGGGFGRRTFFARDVLRDALLLSKAVKRPVKLMWTREDDVKNGWLRPATAHKLEAALDGDGRVVALRHRVASPSILAFAAPPRWASANNRDLLVMEGTESHDYDIPDFLAEHIISERRARVSAWRGIGWGANCFVREAFIDELAEAAGEGPVAFRQRLLAGSPRGRAVLDAVVAMSGFGRAPQGRAHGLAFAGYKTTLGAGVAEISLDRSSGRIRVHRFWAAVDPGLAIHPKNLEAQTEGGIVFGLSGLLKERITIAGGEIDQNNFYDYEPIRMNEVPEIAIRIVPSDAAPSGAGEIGVPMTGAAVANAVFRLTGKRIRDMPFTPERVTALMQA</sequence>
<proteinExistence type="predicted"/>
<reference evidence="3" key="1">
    <citation type="journal article" date="2019" name="Int. J. Syst. Evol. Microbiol.">
        <title>The Global Catalogue of Microorganisms (GCM) 10K type strain sequencing project: providing services to taxonomists for standard genome sequencing and annotation.</title>
        <authorList>
            <consortium name="The Broad Institute Genomics Platform"/>
            <consortium name="The Broad Institute Genome Sequencing Center for Infectious Disease"/>
            <person name="Wu L."/>
            <person name="Ma J."/>
        </authorList>
    </citation>
    <scope>NUCLEOTIDE SEQUENCE [LARGE SCALE GENOMIC DNA]</scope>
    <source>
        <strain evidence="3">CGMCC 1.10188</strain>
    </source>
</reference>
<name>A0ABQ1IFM5_9PROT</name>